<proteinExistence type="predicted"/>
<evidence type="ECO:0000313" key="1">
    <source>
        <dbReference type="EMBL" id="KAK2946961.1"/>
    </source>
</evidence>
<gene>
    <name evidence="1" type="ORF">BLNAU_18119</name>
</gene>
<dbReference type="Proteomes" id="UP001281761">
    <property type="component" value="Unassembled WGS sequence"/>
</dbReference>
<organism evidence="1 2">
    <name type="scientific">Blattamonas nauphoetae</name>
    <dbReference type="NCBI Taxonomy" id="2049346"/>
    <lineage>
        <taxon>Eukaryota</taxon>
        <taxon>Metamonada</taxon>
        <taxon>Preaxostyla</taxon>
        <taxon>Oxymonadida</taxon>
        <taxon>Blattamonas</taxon>
    </lineage>
</organism>
<evidence type="ECO:0000313" key="2">
    <source>
        <dbReference type="Proteomes" id="UP001281761"/>
    </source>
</evidence>
<reference evidence="1 2" key="1">
    <citation type="journal article" date="2022" name="bioRxiv">
        <title>Genomics of Preaxostyla Flagellates Illuminates Evolutionary Transitions and the Path Towards Mitochondrial Loss.</title>
        <authorList>
            <person name="Novak L.V.F."/>
            <person name="Treitli S.C."/>
            <person name="Pyrih J."/>
            <person name="Halakuc P."/>
            <person name="Pipaliya S.V."/>
            <person name="Vacek V."/>
            <person name="Brzon O."/>
            <person name="Soukal P."/>
            <person name="Eme L."/>
            <person name="Dacks J.B."/>
            <person name="Karnkowska A."/>
            <person name="Elias M."/>
            <person name="Hampl V."/>
        </authorList>
    </citation>
    <scope>NUCLEOTIDE SEQUENCE [LARGE SCALE GENOMIC DNA]</scope>
    <source>
        <strain evidence="1">NAU3</strain>
        <tissue evidence="1">Gut</tissue>
    </source>
</reference>
<dbReference type="EMBL" id="JARBJD010000214">
    <property type="protein sequence ID" value="KAK2946961.1"/>
    <property type="molecule type" value="Genomic_DNA"/>
</dbReference>
<name>A0ABQ9X9L4_9EUKA</name>
<accession>A0ABQ9X9L4</accession>
<sequence length="410" mass="46794">MHKEEGKWERKPSAARLKIRQSAASGLADLEVYERSDGSKWIGQRSFEISASRLATLRCIVFHTARSARFGSASPTDTLSATLDMLWLLLLLLDIIVRSHGTLRGVGMSVDEHCDERRSRSSFLHSSSTLPPLQHSIPRRSHTAMVSNCSDFMNWSENRRASQKENAVIFRSLVARVKLQLALDASLETKAVKFLESVDTNSRSQVITAATMKMLETLNWLCSDKVKFALVKADLIPQLIITLNPQSLSFAKAVDIHVIIMATITNLLWLSTPDGLTRLEIEDRDEQQAVHETVLKQIVVPSEKYICHLCVNRYLIINGDQSHCLTYYDFDYSSWTFLYHMNFAQQGWNTKGGETRQMWKNVRRMLRMEGIEDVIEEKLRNDKNSFFGREIVVKSIGWNNLQGMNLPERS</sequence>
<keyword evidence="2" id="KW-1185">Reference proteome</keyword>
<comment type="caution">
    <text evidence="1">The sequence shown here is derived from an EMBL/GenBank/DDBJ whole genome shotgun (WGS) entry which is preliminary data.</text>
</comment>
<protein>
    <submittedName>
        <fullName evidence="1">Uncharacterized protein</fullName>
    </submittedName>
</protein>